<dbReference type="Proteomes" id="UP001296706">
    <property type="component" value="Unassembled WGS sequence"/>
</dbReference>
<feature type="transmembrane region" description="Helical" evidence="1">
    <location>
        <begin position="169"/>
        <end position="187"/>
    </location>
</feature>
<feature type="transmembrane region" description="Helical" evidence="1">
    <location>
        <begin position="223"/>
        <end position="248"/>
    </location>
</feature>
<organism evidence="2 3">
    <name type="scientific">Pseudonocardia xinjiangensis</name>
    <dbReference type="NCBI Taxonomy" id="75289"/>
    <lineage>
        <taxon>Bacteria</taxon>
        <taxon>Bacillati</taxon>
        <taxon>Actinomycetota</taxon>
        <taxon>Actinomycetes</taxon>
        <taxon>Pseudonocardiales</taxon>
        <taxon>Pseudonocardiaceae</taxon>
        <taxon>Pseudonocardia</taxon>
    </lineage>
</organism>
<feature type="transmembrane region" description="Helical" evidence="1">
    <location>
        <begin position="101"/>
        <end position="124"/>
    </location>
</feature>
<keyword evidence="1" id="KW-1133">Transmembrane helix</keyword>
<comment type="caution">
    <text evidence="2">The sequence shown here is derived from an EMBL/GenBank/DDBJ whole genome shotgun (WGS) entry which is preliminary data.</text>
</comment>
<dbReference type="RefSeq" id="WP_169397314.1">
    <property type="nucleotide sequence ID" value="NZ_BAAAJH010000026.1"/>
</dbReference>
<evidence type="ECO:0000256" key="1">
    <source>
        <dbReference type="SAM" id="Phobius"/>
    </source>
</evidence>
<feature type="transmembrane region" description="Helical" evidence="1">
    <location>
        <begin position="36"/>
        <end position="54"/>
    </location>
</feature>
<reference evidence="2 3" key="1">
    <citation type="submission" date="2020-04" db="EMBL/GenBank/DDBJ databases">
        <authorList>
            <person name="Klaysubun C."/>
            <person name="Duangmal K."/>
            <person name="Lipun K."/>
        </authorList>
    </citation>
    <scope>NUCLEOTIDE SEQUENCE [LARGE SCALE GENOMIC DNA]</scope>
    <source>
        <strain evidence="2 3">JCM 11839</strain>
    </source>
</reference>
<keyword evidence="3" id="KW-1185">Reference proteome</keyword>
<evidence type="ECO:0000313" key="3">
    <source>
        <dbReference type="Proteomes" id="UP001296706"/>
    </source>
</evidence>
<keyword evidence="1" id="KW-0472">Membrane</keyword>
<gene>
    <name evidence="2" type="ORF">HF577_19395</name>
</gene>
<feature type="transmembrane region" description="Helical" evidence="1">
    <location>
        <begin position="194"/>
        <end position="211"/>
    </location>
</feature>
<dbReference type="EMBL" id="JAAXKY010000063">
    <property type="protein sequence ID" value="NMH79246.1"/>
    <property type="molecule type" value="Genomic_DNA"/>
</dbReference>
<name>A0ABX1RFS0_9PSEU</name>
<feature type="transmembrane region" description="Helical" evidence="1">
    <location>
        <begin position="66"/>
        <end position="89"/>
    </location>
</feature>
<proteinExistence type="predicted"/>
<evidence type="ECO:0008006" key="4">
    <source>
        <dbReference type="Google" id="ProtNLM"/>
    </source>
</evidence>
<feature type="transmembrane region" description="Helical" evidence="1">
    <location>
        <begin position="136"/>
        <end position="157"/>
    </location>
</feature>
<keyword evidence="1" id="KW-0812">Transmembrane</keyword>
<accession>A0ABX1RFS0</accession>
<evidence type="ECO:0000313" key="2">
    <source>
        <dbReference type="EMBL" id="NMH79246.1"/>
    </source>
</evidence>
<protein>
    <recommendedName>
        <fullName evidence="4">YndJ-like protein</fullName>
    </recommendedName>
</protein>
<sequence length="272" mass="26806">MIGRATSRTVFLSVAAGAAHLLVVDGLLLGLGHGPVGLSTAAGLALLGALPAGLRAGWQLRLPGAVLVAGLVAALVVELVVPGPTVAVLGPDRLTTGVAVLANYATAWPLLLALVLLAAVAEWPGAVGTRPPRLRAVGAAVAAGVAGTGLVLLAVVVRGRIPGPAVPRVWGAAGLVVLGTLAVLLLLRTRLRAPALVLTGVLAVAVVASWITEPGAGHPASGLLLSGFVHLMLAVLLTVGELAVRGVVAAARRVRSRASAAASGRAASPSRS</sequence>